<protein>
    <submittedName>
        <fullName evidence="1">Uncharacterized protein</fullName>
    </submittedName>
</protein>
<gene>
    <name evidence="1" type="ORF">JZO67_002423</name>
</gene>
<evidence type="ECO:0000313" key="1">
    <source>
        <dbReference type="EMBL" id="MEO1770470.1"/>
    </source>
</evidence>
<dbReference type="Proteomes" id="UP000664357">
    <property type="component" value="Unassembled WGS sequence"/>
</dbReference>
<organism evidence="1 2">
    <name type="scientific">Candidatus Enterococcus ferrettii</name>
    <dbReference type="NCBI Taxonomy" id="2815324"/>
    <lineage>
        <taxon>Bacteria</taxon>
        <taxon>Bacillati</taxon>
        <taxon>Bacillota</taxon>
        <taxon>Bacilli</taxon>
        <taxon>Lactobacillales</taxon>
        <taxon>Enterococcaceae</taxon>
        <taxon>Enterococcus</taxon>
    </lineage>
</organism>
<accession>A0ABV0EPB9</accession>
<comment type="caution">
    <text evidence="1">The sequence shown here is derived from an EMBL/GenBank/DDBJ whole genome shotgun (WGS) entry which is preliminary data.</text>
</comment>
<keyword evidence="2" id="KW-1185">Reference proteome</keyword>
<proteinExistence type="predicted"/>
<reference evidence="1 2" key="1">
    <citation type="submission" date="2024-02" db="EMBL/GenBank/DDBJ databases">
        <title>The Genome Sequence of Enterococcus sp. DIV0159.</title>
        <authorList>
            <person name="Earl A."/>
            <person name="Manson A."/>
            <person name="Gilmore M."/>
            <person name="Sanders J."/>
            <person name="Shea T."/>
            <person name="Howe W."/>
            <person name="Livny J."/>
            <person name="Cuomo C."/>
            <person name="Neafsey D."/>
            <person name="Birren B."/>
        </authorList>
    </citation>
    <scope>NUCLEOTIDE SEQUENCE [LARGE SCALE GENOMIC DNA]</scope>
    <source>
        <strain evidence="1 2">665A</strain>
    </source>
</reference>
<name>A0ABV0EPB9_9ENTE</name>
<dbReference type="EMBL" id="JAFREL020000002">
    <property type="protein sequence ID" value="MEO1770470.1"/>
    <property type="molecule type" value="Genomic_DNA"/>
</dbReference>
<dbReference type="RefSeq" id="WP_207703093.1">
    <property type="nucleotide sequence ID" value="NZ_JAFREL020000002.1"/>
</dbReference>
<sequence>MLNRQMIQPEKMLALLSDPNEGLFAIRGKMDMKTYQVLLYKYEEDFFLLKNPYLLHLLMDNPQKYLWSDQDLLNSIEETLERNQYYPVSKEWVDLDLKILKQIENVEIEWFQMEE</sequence>
<evidence type="ECO:0000313" key="2">
    <source>
        <dbReference type="Proteomes" id="UP000664357"/>
    </source>
</evidence>